<comment type="caution">
    <text evidence="2">The sequence shown here is derived from an EMBL/GenBank/DDBJ whole genome shotgun (WGS) entry which is preliminary data.</text>
</comment>
<protein>
    <submittedName>
        <fullName evidence="2">Uncharacterized protein</fullName>
    </submittedName>
</protein>
<reference evidence="2 3" key="1">
    <citation type="submission" date="2021-06" db="EMBL/GenBank/DDBJ databases">
        <authorList>
            <person name="Palmer J.M."/>
        </authorList>
    </citation>
    <scope>NUCLEOTIDE SEQUENCE [LARGE SCALE GENOMIC DNA]</scope>
    <source>
        <strain evidence="2 3">AS_MEX2019</strain>
        <tissue evidence="2">Muscle</tissue>
    </source>
</reference>
<dbReference type="Proteomes" id="UP001469553">
    <property type="component" value="Unassembled WGS sequence"/>
</dbReference>
<feature type="region of interest" description="Disordered" evidence="1">
    <location>
        <begin position="70"/>
        <end position="109"/>
    </location>
</feature>
<feature type="compositionally biased region" description="Polar residues" evidence="1">
    <location>
        <begin position="82"/>
        <end position="96"/>
    </location>
</feature>
<name>A0ABV1AAY1_9TELE</name>
<evidence type="ECO:0000313" key="3">
    <source>
        <dbReference type="Proteomes" id="UP001469553"/>
    </source>
</evidence>
<sequence>MGETKEKRVTVVQVRCDQSVDQDCSGGRIEGWAEVSEVRFIRYISLVLGWGFFCPQNCLYSHTRRLLLHPGSGRGGSRLSRDTQTSLSPDTTSCFSGGSPRRSQASRET</sequence>
<dbReference type="EMBL" id="JAHRIP010086582">
    <property type="protein sequence ID" value="MEQ2315416.1"/>
    <property type="molecule type" value="Genomic_DNA"/>
</dbReference>
<evidence type="ECO:0000313" key="2">
    <source>
        <dbReference type="EMBL" id="MEQ2315416.1"/>
    </source>
</evidence>
<organism evidence="2 3">
    <name type="scientific">Ameca splendens</name>
    <dbReference type="NCBI Taxonomy" id="208324"/>
    <lineage>
        <taxon>Eukaryota</taxon>
        <taxon>Metazoa</taxon>
        <taxon>Chordata</taxon>
        <taxon>Craniata</taxon>
        <taxon>Vertebrata</taxon>
        <taxon>Euteleostomi</taxon>
        <taxon>Actinopterygii</taxon>
        <taxon>Neopterygii</taxon>
        <taxon>Teleostei</taxon>
        <taxon>Neoteleostei</taxon>
        <taxon>Acanthomorphata</taxon>
        <taxon>Ovalentaria</taxon>
        <taxon>Atherinomorphae</taxon>
        <taxon>Cyprinodontiformes</taxon>
        <taxon>Goodeidae</taxon>
        <taxon>Ameca</taxon>
    </lineage>
</organism>
<keyword evidence="3" id="KW-1185">Reference proteome</keyword>
<evidence type="ECO:0000256" key="1">
    <source>
        <dbReference type="SAM" id="MobiDB-lite"/>
    </source>
</evidence>
<gene>
    <name evidence="2" type="ORF">AMECASPLE_022073</name>
</gene>
<proteinExistence type="predicted"/>
<accession>A0ABV1AAY1</accession>